<evidence type="ECO:0000256" key="6">
    <source>
        <dbReference type="ARBA" id="ARBA00022692"/>
    </source>
</evidence>
<evidence type="ECO:0000256" key="9">
    <source>
        <dbReference type="ARBA" id="ARBA00022989"/>
    </source>
</evidence>
<evidence type="ECO:0000256" key="5">
    <source>
        <dbReference type="ARBA" id="ARBA00022614"/>
    </source>
</evidence>
<keyword evidence="9" id="KW-1133">Transmembrane helix</keyword>
<dbReference type="InterPro" id="IPR046956">
    <property type="entry name" value="RLP23-like"/>
</dbReference>
<name>A0AAD9TQM3_9ROSI</name>
<protein>
    <recommendedName>
        <fullName evidence="13">Leucine-rich repeat-containing N-terminal plant-type domain-containing protein</fullName>
    </recommendedName>
</protein>
<dbReference type="PROSITE" id="PS51450">
    <property type="entry name" value="LRR"/>
    <property type="match status" value="2"/>
</dbReference>
<evidence type="ECO:0000256" key="11">
    <source>
        <dbReference type="ARBA" id="ARBA00023170"/>
    </source>
</evidence>
<comment type="subcellular location">
    <subcellularLocation>
        <location evidence="1">Cell membrane</location>
        <topology evidence="1">Single-pass type I membrane protein</topology>
    </subcellularLocation>
</comment>
<evidence type="ECO:0000256" key="4">
    <source>
        <dbReference type="ARBA" id="ARBA00022553"/>
    </source>
</evidence>
<dbReference type="FunFam" id="3.80.10.10:FF:000095">
    <property type="entry name" value="LRR receptor-like serine/threonine-protein kinase GSO1"/>
    <property type="match status" value="1"/>
</dbReference>
<evidence type="ECO:0000256" key="3">
    <source>
        <dbReference type="ARBA" id="ARBA00022475"/>
    </source>
</evidence>
<dbReference type="Pfam" id="PF13855">
    <property type="entry name" value="LRR_8"/>
    <property type="match status" value="3"/>
</dbReference>
<evidence type="ECO:0000256" key="7">
    <source>
        <dbReference type="ARBA" id="ARBA00022729"/>
    </source>
</evidence>
<dbReference type="InterPro" id="IPR001611">
    <property type="entry name" value="Leu-rich_rpt"/>
</dbReference>
<evidence type="ECO:0000256" key="8">
    <source>
        <dbReference type="ARBA" id="ARBA00022737"/>
    </source>
</evidence>
<dbReference type="FunFam" id="3.80.10.10:FF:000041">
    <property type="entry name" value="LRR receptor-like serine/threonine-protein kinase ERECTA"/>
    <property type="match status" value="1"/>
</dbReference>
<dbReference type="InterPro" id="IPR032675">
    <property type="entry name" value="LRR_dom_sf"/>
</dbReference>
<keyword evidence="10" id="KW-0472">Membrane</keyword>
<dbReference type="GO" id="GO:0005886">
    <property type="term" value="C:plasma membrane"/>
    <property type="evidence" value="ECO:0007669"/>
    <property type="project" value="UniProtKB-SubCell"/>
</dbReference>
<reference evidence="14" key="1">
    <citation type="journal article" date="2023" name="Plant J.">
        <title>Genome sequences and population genomics provide insights into the demographic history, inbreeding, and mutation load of two 'living fossil' tree species of Dipteronia.</title>
        <authorList>
            <person name="Feng Y."/>
            <person name="Comes H.P."/>
            <person name="Chen J."/>
            <person name="Zhu S."/>
            <person name="Lu R."/>
            <person name="Zhang X."/>
            <person name="Li P."/>
            <person name="Qiu J."/>
            <person name="Olsen K.M."/>
            <person name="Qiu Y."/>
        </authorList>
    </citation>
    <scope>NUCLEOTIDE SEQUENCE</scope>
    <source>
        <strain evidence="14">KIB01</strain>
    </source>
</reference>
<dbReference type="SMART" id="SM00365">
    <property type="entry name" value="LRR_SD22"/>
    <property type="match status" value="7"/>
</dbReference>
<dbReference type="Pfam" id="PF00560">
    <property type="entry name" value="LRR_1"/>
    <property type="match status" value="6"/>
</dbReference>
<sequence length="796" mass="88875">MICSCELIKEKMGWLMMGYQLVCLQILLLLSLSSANLCSHGQISALLHFKQLFSFGPAFHDAYCDIKGTPSYPKMENWKEDIDCCSWDGITCDTVTGHVIGLDLSCSRLHGSIPANSSLFLLSHLQNHNLAFNDFNFSQIPSNFVRFPSLTHLNLSASNFSSQVPFEISHLSKLISLDFSSNDLTLETLVMKELVQNMTKLEQLVFDFVNMSTVVPDYLTNISSSMMLLSLSECGLQGSFPENIFRLPNLHTLELSWNYNLRSTFPKVNWSNPLTYLDVSNTQLSGELPHSIGNLNSLSSLYMKRCNFIGSIPASIGNHTKLSYLDLSYNSFSGLIPSSLSKLEQLTVLDFSKNNFNGEIPDIFINLTQLSSLALSSNSLSGSIPSGVHGLRNLASIYLDGNLLDGTIPSWLFSLPSLEKLNLNDNQLSGHLDEFQNNSLQEIKLSNNRLHGSIPSSIFELLNLTYLDLSSNNLSGAVELYKSAKIMNLEVLRLSYNNLSTITKNNVNSSFPKLFWLDLSSCSINEFPEILLTADNLQRLDLSNNEIHGHVPNRLFNISTLFFLNLSHNFLTGIEGLPWQVIWYIDIHSNLLQGQLPAPPPQLRFLSVSHNRLTGLPIPSSFCNLSSIEYLDLSSNSLYGKVPQCLGNSMSISVLDLKTNNFHGSIPQTFANGSRLMTLNLNGNSLEGSLPLSLVNCGNLEVLDVGNNMINDSFPHWLATLPQLQVLILRSNRFYGPLGNSKTRLPFSRLRILDLSHNGFTGPLQTRFFENLPAMMSRKNTVFKLNIWEMNIIKIL</sequence>
<dbReference type="PANTHER" id="PTHR48061">
    <property type="entry name" value="LEUCINE-RICH REPEAT RECEPTOR PROTEIN KINASE EMS1-LIKE-RELATED"/>
    <property type="match status" value="1"/>
</dbReference>
<evidence type="ECO:0000256" key="2">
    <source>
        <dbReference type="ARBA" id="ARBA00009592"/>
    </source>
</evidence>
<comment type="similarity">
    <text evidence="2">Belongs to the RLP family.</text>
</comment>
<keyword evidence="8" id="KW-0677">Repeat</keyword>
<organism evidence="14 15">
    <name type="scientific">Dipteronia dyeriana</name>
    <dbReference type="NCBI Taxonomy" id="168575"/>
    <lineage>
        <taxon>Eukaryota</taxon>
        <taxon>Viridiplantae</taxon>
        <taxon>Streptophyta</taxon>
        <taxon>Embryophyta</taxon>
        <taxon>Tracheophyta</taxon>
        <taxon>Spermatophyta</taxon>
        <taxon>Magnoliopsida</taxon>
        <taxon>eudicotyledons</taxon>
        <taxon>Gunneridae</taxon>
        <taxon>Pentapetalae</taxon>
        <taxon>rosids</taxon>
        <taxon>malvids</taxon>
        <taxon>Sapindales</taxon>
        <taxon>Sapindaceae</taxon>
        <taxon>Hippocastanoideae</taxon>
        <taxon>Acereae</taxon>
        <taxon>Dipteronia</taxon>
    </lineage>
</organism>
<evidence type="ECO:0000256" key="10">
    <source>
        <dbReference type="ARBA" id="ARBA00023136"/>
    </source>
</evidence>
<evidence type="ECO:0000259" key="13">
    <source>
        <dbReference type="Pfam" id="PF08263"/>
    </source>
</evidence>
<dbReference type="Pfam" id="PF08263">
    <property type="entry name" value="LRRNT_2"/>
    <property type="match status" value="1"/>
</dbReference>
<dbReference type="SMART" id="SM00369">
    <property type="entry name" value="LRR_TYP"/>
    <property type="match status" value="10"/>
</dbReference>
<dbReference type="Gene3D" id="3.80.10.10">
    <property type="entry name" value="Ribonuclease Inhibitor"/>
    <property type="match status" value="6"/>
</dbReference>
<evidence type="ECO:0000313" key="15">
    <source>
        <dbReference type="Proteomes" id="UP001280121"/>
    </source>
</evidence>
<keyword evidence="12" id="KW-0325">Glycoprotein</keyword>
<keyword evidence="15" id="KW-1185">Reference proteome</keyword>
<evidence type="ECO:0000256" key="12">
    <source>
        <dbReference type="ARBA" id="ARBA00023180"/>
    </source>
</evidence>
<dbReference type="SUPFAM" id="SSF52047">
    <property type="entry name" value="RNI-like"/>
    <property type="match status" value="2"/>
</dbReference>
<dbReference type="InterPro" id="IPR003591">
    <property type="entry name" value="Leu-rich_rpt_typical-subtyp"/>
</dbReference>
<comment type="caution">
    <text evidence="14">The sequence shown here is derived from an EMBL/GenBank/DDBJ whole genome shotgun (WGS) entry which is preliminary data.</text>
</comment>
<dbReference type="InterPro" id="IPR013210">
    <property type="entry name" value="LRR_N_plant-typ"/>
</dbReference>
<dbReference type="EMBL" id="JANJYI010000008">
    <property type="protein sequence ID" value="KAK2639934.1"/>
    <property type="molecule type" value="Genomic_DNA"/>
</dbReference>
<evidence type="ECO:0000313" key="14">
    <source>
        <dbReference type="EMBL" id="KAK2639934.1"/>
    </source>
</evidence>
<keyword evidence="4" id="KW-0597">Phosphoprotein</keyword>
<dbReference type="AlphaFoldDB" id="A0AAD9TQM3"/>
<keyword evidence="5" id="KW-0433">Leucine-rich repeat</keyword>
<dbReference type="Proteomes" id="UP001280121">
    <property type="component" value="Unassembled WGS sequence"/>
</dbReference>
<gene>
    <name evidence="14" type="ORF">Ddye_027729</name>
</gene>
<evidence type="ECO:0000256" key="1">
    <source>
        <dbReference type="ARBA" id="ARBA00004251"/>
    </source>
</evidence>
<keyword evidence="11" id="KW-0675">Receptor</keyword>
<proteinExistence type="inferred from homology"/>
<keyword evidence="7" id="KW-0732">Signal</keyword>
<dbReference type="SUPFAM" id="SSF52058">
    <property type="entry name" value="L domain-like"/>
    <property type="match status" value="1"/>
</dbReference>
<dbReference type="FunFam" id="3.80.10.10:FF:000383">
    <property type="entry name" value="Leucine-rich repeat receptor protein kinase EMS1"/>
    <property type="match status" value="1"/>
</dbReference>
<keyword evidence="6" id="KW-0812">Transmembrane</keyword>
<accession>A0AAD9TQM3</accession>
<dbReference type="PANTHER" id="PTHR48061:SF46">
    <property type="entry name" value="LEUCINE-RICH REPEAT-CONTAINING N-TERMINAL PLANT-TYPE DOMAIN-CONTAINING PROTEIN"/>
    <property type="match status" value="1"/>
</dbReference>
<feature type="domain" description="Leucine-rich repeat-containing N-terminal plant-type" evidence="13">
    <location>
        <begin position="73"/>
        <end position="93"/>
    </location>
</feature>
<dbReference type="PRINTS" id="PR00019">
    <property type="entry name" value="LEURICHRPT"/>
</dbReference>
<keyword evidence="3" id="KW-1003">Cell membrane</keyword>